<dbReference type="AlphaFoldDB" id="A0A9P4Q3R4"/>
<accession>A0A9P4Q3R4</accession>
<evidence type="ECO:0000313" key="4">
    <source>
        <dbReference type="Proteomes" id="UP000799441"/>
    </source>
</evidence>
<dbReference type="Proteomes" id="UP000799441">
    <property type="component" value="Unassembled WGS sequence"/>
</dbReference>
<sequence>MPKLAVLTLIMSCIAFIRAVSAADFGIGFSLSFDYGYGIALRLWDTALTLHEATSIYFTDGSAIGIARIEGGWEHKQMMRAQNWSMPSTDSNVEDNLARSPSSQPSQLASGINLQHFRDHLRTG</sequence>
<feature type="region of interest" description="Disordered" evidence="1">
    <location>
        <begin position="85"/>
        <end position="108"/>
    </location>
</feature>
<comment type="caution">
    <text evidence="3">The sequence shown here is derived from an EMBL/GenBank/DDBJ whole genome shotgun (WGS) entry which is preliminary data.</text>
</comment>
<feature type="signal peptide" evidence="2">
    <location>
        <begin position="1"/>
        <end position="22"/>
    </location>
</feature>
<evidence type="ECO:0000256" key="2">
    <source>
        <dbReference type="SAM" id="SignalP"/>
    </source>
</evidence>
<organism evidence="3 4">
    <name type="scientific">Polychaeton citri CBS 116435</name>
    <dbReference type="NCBI Taxonomy" id="1314669"/>
    <lineage>
        <taxon>Eukaryota</taxon>
        <taxon>Fungi</taxon>
        <taxon>Dikarya</taxon>
        <taxon>Ascomycota</taxon>
        <taxon>Pezizomycotina</taxon>
        <taxon>Dothideomycetes</taxon>
        <taxon>Dothideomycetidae</taxon>
        <taxon>Capnodiales</taxon>
        <taxon>Capnodiaceae</taxon>
        <taxon>Polychaeton</taxon>
    </lineage>
</organism>
<evidence type="ECO:0000256" key="1">
    <source>
        <dbReference type="SAM" id="MobiDB-lite"/>
    </source>
</evidence>
<feature type="chain" id="PRO_5040354681" evidence="2">
    <location>
        <begin position="23"/>
        <end position="124"/>
    </location>
</feature>
<gene>
    <name evidence="3" type="ORF">K431DRAFT_296447</name>
</gene>
<evidence type="ECO:0000313" key="3">
    <source>
        <dbReference type="EMBL" id="KAF2719000.1"/>
    </source>
</evidence>
<reference evidence="3" key="1">
    <citation type="journal article" date="2020" name="Stud. Mycol.">
        <title>101 Dothideomycetes genomes: a test case for predicting lifestyles and emergence of pathogens.</title>
        <authorList>
            <person name="Haridas S."/>
            <person name="Albert R."/>
            <person name="Binder M."/>
            <person name="Bloem J."/>
            <person name="Labutti K."/>
            <person name="Salamov A."/>
            <person name="Andreopoulos B."/>
            <person name="Baker S."/>
            <person name="Barry K."/>
            <person name="Bills G."/>
            <person name="Bluhm B."/>
            <person name="Cannon C."/>
            <person name="Castanera R."/>
            <person name="Culley D."/>
            <person name="Daum C."/>
            <person name="Ezra D."/>
            <person name="Gonzalez J."/>
            <person name="Henrissat B."/>
            <person name="Kuo A."/>
            <person name="Liang C."/>
            <person name="Lipzen A."/>
            <person name="Lutzoni F."/>
            <person name="Magnuson J."/>
            <person name="Mondo S."/>
            <person name="Nolan M."/>
            <person name="Ohm R."/>
            <person name="Pangilinan J."/>
            <person name="Park H.-J."/>
            <person name="Ramirez L."/>
            <person name="Alfaro M."/>
            <person name="Sun H."/>
            <person name="Tritt A."/>
            <person name="Yoshinaga Y."/>
            <person name="Zwiers L.-H."/>
            <person name="Turgeon B."/>
            <person name="Goodwin S."/>
            <person name="Spatafora J."/>
            <person name="Crous P."/>
            <person name="Grigoriev I."/>
        </authorList>
    </citation>
    <scope>NUCLEOTIDE SEQUENCE</scope>
    <source>
        <strain evidence="3">CBS 116435</strain>
    </source>
</reference>
<keyword evidence="4" id="KW-1185">Reference proteome</keyword>
<name>A0A9P4Q3R4_9PEZI</name>
<dbReference type="OrthoDB" id="3643156at2759"/>
<keyword evidence="2" id="KW-0732">Signal</keyword>
<dbReference type="EMBL" id="MU003817">
    <property type="protein sequence ID" value="KAF2719000.1"/>
    <property type="molecule type" value="Genomic_DNA"/>
</dbReference>
<protein>
    <submittedName>
        <fullName evidence="3">Uncharacterized protein</fullName>
    </submittedName>
</protein>
<feature type="compositionally biased region" description="Polar residues" evidence="1">
    <location>
        <begin position="99"/>
        <end position="108"/>
    </location>
</feature>
<proteinExistence type="predicted"/>